<feature type="transmembrane region" description="Helical" evidence="4">
    <location>
        <begin position="36"/>
        <end position="54"/>
    </location>
</feature>
<sequence>YWATNASTTICEILNFYREKNKNIKTRYSLKNMNHIAIGIIVGLLGAACCYFASRQQVTYIAHNRENPVSYRGPTCMICRSEVRNQVAREMFCGHIFHLGCLNGGEQCPTCH</sequence>
<keyword evidence="1 3" id="KW-0479">Metal-binding</keyword>
<dbReference type="VEuPathDB" id="VectorBase:GPAI033380"/>
<evidence type="ECO:0000313" key="7">
    <source>
        <dbReference type="Proteomes" id="UP000092445"/>
    </source>
</evidence>
<keyword evidence="4" id="KW-0472">Membrane</keyword>
<proteinExistence type="predicted"/>
<name>A0A1B0A3J8_GLOPL</name>
<reference evidence="7" key="1">
    <citation type="submission" date="2014-03" db="EMBL/GenBank/DDBJ databases">
        <authorList>
            <person name="Aksoy S."/>
            <person name="Warren W."/>
            <person name="Wilson R.K."/>
        </authorList>
    </citation>
    <scope>NUCLEOTIDE SEQUENCE [LARGE SCALE GENOMIC DNA]</scope>
    <source>
        <strain evidence="7">IAEA</strain>
    </source>
</reference>
<dbReference type="GO" id="GO:0008270">
    <property type="term" value="F:zinc ion binding"/>
    <property type="evidence" value="ECO:0007669"/>
    <property type="project" value="UniProtKB-KW"/>
</dbReference>
<dbReference type="SUPFAM" id="SSF57850">
    <property type="entry name" value="RING/U-box"/>
    <property type="match status" value="1"/>
</dbReference>
<evidence type="ECO:0000256" key="4">
    <source>
        <dbReference type="SAM" id="Phobius"/>
    </source>
</evidence>
<reference evidence="6" key="2">
    <citation type="submission" date="2020-05" db="UniProtKB">
        <authorList>
            <consortium name="EnsemblMetazoa"/>
        </authorList>
    </citation>
    <scope>IDENTIFICATION</scope>
    <source>
        <strain evidence="6">IAEA</strain>
    </source>
</reference>
<dbReference type="Gene3D" id="3.30.40.10">
    <property type="entry name" value="Zinc/RING finger domain, C3HC4 (zinc finger)"/>
    <property type="match status" value="1"/>
</dbReference>
<dbReference type="SMART" id="SM00184">
    <property type="entry name" value="RING"/>
    <property type="match status" value="1"/>
</dbReference>
<keyword evidence="4" id="KW-1133">Transmembrane helix</keyword>
<dbReference type="EnsemblMetazoa" id="GPAI033380-RA">
    <property type="protein sequence ID" value="GPAI033380-PA"/>
    <property type="gene ID" value="GPAI033380"/>
</dbReference>
<feature type="domain" description="RING-type" evidence="5">
    <location>
        <begin position="76"/>
        <end position="112"/>
    </location>
</feature>
<evidence type="ECO:0000259" key="5">
    <source>
        <dbReference type="PROSITE" id="PS50089"/>
    </source>
</evidence>
<evidence type="ECO:0000256" key="2">
    <source>
        <dbReference type="ARBA" id="ARBA00022833"/>
    </source>
</evidence>
<keyword evidence="4" id="KW-0812">Transmembrane</keyword>
<accession>A0A1B0A3J8</accession>
<evidence type="ECO:0000256" key="3">
    <source>
        <dbReference type="PROSITE-ProRule" id="PRU00175"/>
    </source>
</evidence>
<evidence type="ECO:0000313" key="6">
    <source>
        <dbReference type="EnsemblMetazoa" id="GPAI033380-PA"/>
    </source>
</evidence>
<dbReference type="PROSITE" id="PS50089">
    <property type="entry name" value="ZF_RING_2"/>
    <property type="match status" value="1"/>
</dbReference>
<dbReference type="Proteomes" id="UP000092445">
    <property type="component" value="Unassembled WGS sequence"/>
</dbReference>
<dbReference type="AlphaFoldDB" id="A0A1B0A3J8"/>
<keyword evidence="7" id="KW-1185">Reference proteome</keyword>
<dbReference type="InterPro" id="IPR001841">
    <property type="entry name" value="Znf_RING"/>
</dbReference>
<keyword evidence="1 3" id="KW-0863">Zinc-finger</keyword>
<evidence type="ECO:0000256" key="1">
    <source>
        <dbReference type="ARBA" id="ARBA00022771"/>
    </source>
</evidence>
<organism evidence="6 7">
    <name type="scientific">Glossina pallidipes</name>
    <name type="common">Tsetse fly</name>
    <dbReference type="NCBI Taxonomy" id="7398"/>
    <lineage>
        <taxon>Eukaryota</taxon>
        <taxon>Metazoa</taxon>
        <taxon>Ecdysozoa</taxon>
        <taxon>Arthropoda</taxon>
        <taxon>Hexapoda</taxon>
        <taxon>Insecta</taxon>
        <taxon>Pterygota</taxon>
        <taxon>Neoptera</taxon>
        <taxon>Endopterygota</taxon>
        <taxon>Diptera</taxon>
        <taxon>Brachycera</taxon>
        <taxon>Muscomorpha</taxon>
        <taxon>Hippoboscoidea</taxon>
        <taxon>Glossinidae</taxon>
        <taxon>Glossina</taxon>
    </lineage>
</organism>
<dbReference type="InterPro" id="IPR013083">
    <property type="entry name" value="Znf_RING/FYVE/PHD"/>
</dbReference>
<keyword evidence="2" id="KW-0862">Zinc</keyword>
<protein>
    <recommendedName>
        <fullName evidence="5">RING-type domain-containing protein</fullName>
    </recommendedName>
</protein>